<proteinExistence type="predicted"/>
<organism evidence="3 4">
    <name type="scientific">Pisum sativum</name>
    <name type="common">Garden pea</name>
    <name type="synonym">Lathyrus oleraceus</name>
    <dbReference type="NCBI Taxonomy" id="3888"/>
    <lineage>
        <taxon>Eukaryota</taxon>
        <taxon>Viridiplantae</taxon>
        <taxon>Streptophyta</taxon>
        <taxon>Embryophyta</taxon>
        <taxon>Tracheophyta</taxon>
        <taxon>Spermatophyta</taxon>
        <taxon>Magnoliopsida</taxon>
        <taxon>eudicotyledons</taxon>
        <taxon>Gunneridae</taxon>
        <taxon>Pentapetalae</taxon>
        <taxon>rosids</taxon>
        <taxon>fabids</taxon>
        <taxon>Fabales</taxon>
        <taxon>Fabaceae</taxon>
        <taxon>Papilionoideae</taxon>
        <taxon>50 kb inversion clade</taxon>
        <taxon>NPAAA clade</taxon>
        <taxon>Hologalegina</taxon>
        <taxon>IRL clade</taxon>
        <taxon>Fabeae</taxon>
        <taxon>Lathyrus</taxon>
    </lineage>
</organism>
<dbReference type="PANTHER" id="PTHR45765:SF1">
    <property type="entry name" value="METHIONINE--TRNA LIGASE, CYTOPLASMIC"/>
    <property type="match status" value="1"/>
</dbReference>
<name>A0A9D4XT78_PEA</name>
<dbReference type="GO" id="GO:0006431">
    <property type="term" value="P:methionyl-tRNA aminoacylation"/>
    <property type="evidence" value="ECO:0007669"/>
    <property type="project" value="TreeGrafter"/>
</dbReference>
<evidence type="ECO:0000259" key="2">
    <source>
        <dbReference type="Pfam" id="PF19303"/>
    </source>
</evidence>
<keyword evidence="1" id="KW-0472">Membrane</keyword>
<keyword evidence="4" id="KW-1185">Reference proteome</keyword>
<dbReference type="Gene3D" id="1.10.730.10">
    <property type="entry name" value="Isoleucyl-tRNA Synthetase, Domain 1"/>
    <property type="match status" value="1"/>
</dbReference>
<feature type="non-terminal residue" evidence="3">
    <location>
        <position position="1"/>
    </location>
</feature>
<evidence type="ECO:0000313" key="4">
    <source>
        <dbReference type="Proteomes" id="UP001058974"/>
    </source>
</evidence>
<feature type="transmembrane region" description="Helical" evidence="1">
    <location>
        <begin position="20"/>
        <end position="40"/>
    </location>
</feature>
<accession>A0A9D4XT78</accession>
<dbReference type="GO" id="GO:0005524">
    <property type="term" value="F:ATP binding"/>
    <property type="evidence" value="ECO:0007669"/>
    <property type="project" value="InterPro"/>
</dbReference>
<keyword evidence="1" id="KW-0812">Transmembrane</keyword>
<sequence>YLQETEFWRLYKQNQSLCSLVMKTAVGVVYLLACLLEPFMPSFSLEVFKQLNLSTEIHLSLSVDKGDVDRLRKPWDLLSVGHKIGTPKPLFRELKDEEVEFYRKKYEGSQADRVLRAEAKAAENVAAQLKKTKVSDGT</sequence>
<feature type="domain" description="Methionyl-tRNA synthetase anticodon-binding" evidence="2">
    <location>
        <begin position="1"/>
        <end position="110"/>
    </location>
</feature>
<gene>
    <name evidence="3" type="ORF">KIW84_030645</name>
</gene>
<dbReference type="EMBL" id="JAMSHJ010000003">
    <property type="protein sequence ID" value="KAI5424545.1"/>
    <property type="molecule type" value="Genomic_DNA"/>
</dbReference>
<dbReference type="Gramene" id="Psat03G0064500-T1">
    <property type="protein sequence ID" value="KAI5424545.1"/>
    <property type="gene ID" value="KIW84_030645"/>
</dbReference>
<dbReference type="GO" id="GO:0004825">
    <property type="term" value="F:methionine-tRNA ligase activity"/>
    <property type="evidence" value="ECO:0007669"/>
    <property type="project" value="InterPro"/>
</dbReference>
<feature type="non-terminal residue" evidence="3">
    <location>
        <position position="138"/>
    </location>
</feature>
<dbReference type="Pfam" id="PF19303">
    <property type="entry name" value="Anticodon_3"/>
    <property type="match status" value="1"/>
</dbReference>
<dbReference type="AlphaFoldDB" id="A0A9D4XT78"/>
<reference evidence="3 4" key="1">
    <citation type="journal article" date="2022" name="Nat. Genet.">
        <title>Improved pea reference genome and pan-genome highlight genomic features and evolutionary characteristics.</title>
        <authorList>
            <person name="Yang T."/>
            <person name="Liu R."/>
            <person name="Luo Y."/>
            <person name="Hu S."/>
            <person name="Wang D."/>
            <person name="Wang C."/>
            <person name="Pandey M.K."/>
            <person name="Ge S."/>
            <person name="Xu Q."/>
            <person name="Li N."/>
            <person name="Li G."/>
            <person name="Huang Y."/>
            <person name="Saxena R.K."/>
            <person name="Ji Y."/>
            <person name="Li M."/>
            <person name="Yan X."/>
            <person name="He Y."/>
            <person name="Liu Y."/>
            <person name="Wang X."/>
            <person name="Xiang C."/>
            <person name="Varshney R.K."/>
            <person name="Ding H."/>
            <person name="Gao S."/>
            <person name="Zong X."/>
        </authorList>
    </citation>
    <scope>NUCLEOTIDE SEQUENCE [LARGE SCALE GENOMIC DNA]</scope>
    <source>
        <strain evidence="3 4">cv. Zhongwan 6</strain>
    </source>
</reference>
<dbReference type="InterPro" id="IPR023458">
    <property type="entry name" value="Met-tRNA_ligase_1"/>
</dbReference>
<comment type="caution">
    <text evidence="3">The sequence shown here is derived from an EMBL/GenBank/DDBJ whole genome shotgun (WGS) entry which is preliminary data.</text>
</comment>
<dbReference type="SUPFAM" id="SSF47323">
    <property type="entry name" value="Anticodon-binding domain of a subclass of class I aminoacyl-tRNA synthetases"/>
    <property type="match status" value="1"/>
</dbReference>
<dbReference type="PANTHER" id="PTHR45765">
    <property type="entry name" value="METHIONINE--TRNA LIGASE"/>
    <property type="match status" value="1"/>
</dbReference>
<dbReference type="Proteomes" id="UP001058974">
    <property type="component" value="Chromosome 3"/>
</dbReference>
<protein>
    <recommendedName>
        <fullName evidence="2">Methionyl-tRNA synthetase anticodon-binding domain-containing protein</fullName>
    </recommendedName>
</protein>
<keyword evidence="1" id="KW-1133">Transmembrane helix</keyword>
<evidence type="ECO:0000256" key="1">
    <source>
        <dbReference type="SAM" id="Phobius"/>
    </source>
</evidence>
<dbReference type="GO" id="GO:0005829">
    <property type="term" value="C:cytosol"/>
    <property type="evidence" value="ECO:0007669"/>
    <property type="project" value="TreeGrafter"/>
</dbReference>
<dbReference type="GO" id="GO:0017101">
    <property type="term" value="C:aminoacyl-tRNA synthetase multienzyme complex"/>
    <property type="evidence" value="ECO:0007669"/>
    <property type="project" value="TreeGrafter"/>
</dbReference>
<evidence type="ECO:0000313" key="3">
    <source>
        <dbReference type="EMBL" id="KAI5424545.1"/>
    </source>
</evidence>
<dbReference type="InterPro" id="IPR009080">
    <property type="entry name" value="tRNAsynth_Ia_anticodon-bd"/>
</dbReference>
<dbReference type="InterPro" id="IPR041872">
    <property type="entry name" value="Anticodon_Met"/>
</dbReference>